<dbReference type="PROSITE" id="PS51257">
    <property type="entry name" value="PROKAR_LIPOPROTEIN"/>
    <property type="match status" value="1"/>
</dbReference>
<evidence type="ECO:0000256" key="1">
    <source>
        <dbReference type="SAM" id="MobiDB-lite"/>
    </source>
</evidence>
<evidence type="ECO:0000313" key="2">
    <source>
        <dbReference type="EMBL" id="NYS59459.1"/>
    </source>
</evidence>
<keyword evidence="3" id="KW-1185">Reference proteome</keyword>
<feature type="compositionally biased region" description="Polar residues" evidence="1">
    <location>
        <begin position="26"/>
        <end position="39"/>
    </location>
</feature>
<proteinExistence type="predicted"/>
<feature type="region of interest" description="Disordered" evidence="1">
    <location>
        <begin position="17"/>
        <end position="58"/>
    </location>
</feature>
<reference evidence="2 3" key="1">
    <citation type="journal article" date="2015" name="Int. J. Syst. Evol. Microbiol.">
        <title>Halomonas salicampi sp. nov., a halotolerant and alkalitolerant bacterium isolated from a saltern soil.</title>
        <authorList>
            <person name="Lee J.C."/>
            <person name="Kim Y.S."/>
            <person name="Yun B.S."/>
            <person name="Whang K.S."/>
        </authorList>
    </citation>
    <scope>NUCLEOTIDE SEQUENCE [LARGE SCALE GENOMIC DNA]</scope>
    <source>
        <strain evidence="2 3">BH103</strain>
    </source>
</reference>
<organism evidence="2 3">
    <name type="scientific">Vreelandella salicampi</name>
    <dbReference type="NCBI Taxonomy" id="1449798"/>
    <lineage>
        <taxon>Bacteria</taxon>
        <taxon>Pseudomonadati</taxon>
        <taxon>Pseudomonadota</taxon>
        <taxon>Gammaproteobacteria</taxon>
        <taxon>Oceanospirillales</taxon>
        <taxon>Halomonadaceae</taxon>
        <taxon>Vreelandella</taxon>
    </lineage>
</organism>
<gene>
    <name evidence="2" type="ORF">HZS81_01595</name>
</gene>
<name>A0A7Z0LI59_9GAMM</name>
<evidence type="ECO:0000313" key="3">
    <source>
        <dbReference type="Proteomes" id="UP000586119"/>
    </source>
</evidence>
<accession>A0A7Z0LI59</accession>
<sequence length="199" mass="21700">MRRWGVALLIVLLTACSGSKEEQQDAENSSDPAESTGNQAANASGEPEAEEPEPSPLTVTMETTIGLRTDRRVTVSGETNLPDDTQVNVMVEREQSGVRWRERTQVEDGRFHVGPLGPGSGLPDGVYRLSVASMEASVQSSQVRQRIGPEGEYLAGEWVTQSRHGLGQVVEYSRRIVIGSESRRTRDDVDVLTYPSDAS</sequence>
<dbReference type="AlphaFoldDB" id="A0A7Z0LI59"/>
<comment type="caution">
    <text evidence="2">The sequence shown here is derived from an EMBL/GenBank/DDBJ whole genome shotgun (WGS) entry which is preliminary data.</text>
</comment>
<dbReference type="EMBL" id="JACCDF010000001">
    <property type="protein sequence ID" value="NYS59459.1"/>
    <property type="molecule type" value="Genomic_DNA"/>
</dbReference>
<dbReference type="Proteomes" id="UP000586119">
    <property type="component" value="Unassembled WGS sequence"/>
</dbReference>
<protein>
    <submittedName>
        <fullName evidence="2">Uncharacterized protein</fullName>
    </submittedName>
</protein>